<evidence type="ECO:0000259" key="1">
    <source>
        <dbReference type="PROSITE" id="PS51352"/>
    </source>
</evidence>
<dbReference type="PROSITE" id="PS51352">
    <property type="entry name" value="THIOREDOXIN_2"/>
    <property type="match status" value="1"/>
</dbReference>
<dbReference type="SUPFAM" id="SSF52833">
    <property type="entry name" value="Thioredoxin-like"/>
    <property type="match status" value="1"/>
</dbReference>
<dbReference type="PANTHER" id="PTHR42852:SF13">
    <property type="entry name" value="PROTEIN DIPZ"/>
    <property type="match status" value="1"/>
</dbReference>
<dbReference type="PANTHER" id="PTHR42852">
    <property type="entry name" value="THIOL:DISULFIDE INTERCHANGE PROTEIN DSBE"/>
    <property type="match status" value="1"/>
</dbReference>
<feature type="domain" description="Thioredoxin" evidence="1">
    <location>
        <begin position="241"/>
        <end position="386"/>
    </location>
</feature>
<dbReference type="Pfam" id="PF08534">
    <property type="entry name" value="Redoxin"/>
    <property type="match status" value="1"/>
</dbReference>
<dbReference type="InterPro" id="IPR013766">
    <property type="entry name" value="Thioredoxin_domain"/>
</dbReference>
<dbReference type="InterPro" id="IPR050553">
    <property type="entry name" value="Thioredoxin_ResA/DsbE_sf"/>
</dbReference>
<protein>
    <recommendedName>
        <fullName evidence="1">Thioredoxin domain-containing protein</fullName>
    </recommendedName>
</protein>
<reference evidence="2" key="1">
    <citation type="submission" date="2018-06" db="EMBL/GenBank/DDBJ databases">
        <authorList>
            <person name="Zhirakovskaya E."/>
        </authorList>
    </citation>
    <scope>NUCLEOTIDE SEQUENCE</scope>
</reference>
<gene>
    <name evidence="2" type="ORF">MNBD_BACTEROID07-1810</name>
</gene>
<sequence length="386" mass="44639">MRKILLLLTVSLFLMTSCTENKENMVSQIIKETKTHASEYFKVTEKYYFSDGADTTVTPFEVWAVRDNNDSLRNGYVRVDDYYRPYNMIYDAGKFYLAIPPKKTTVLYKNFGEAFISPVDWIDVFLRPGSLKTLVTQPKAKTTISDTTYQGKSCAKIEIRFQNGVKKYIFVVDKKQLIPLWSEMVVKQNGHVYNHEFFFSDYTFDKVDLGKLKAEQKRILAENPVINEAENSEVALMERMLHVGDKAPLFAGNFYTTGKEFRLADYIGKKVIIVDFWYSHCPPCIRSMPALSALYTKYKSKGLVVFGLNSVDNHPRSMGYLKTFLGKRQISYNIILTKPAVDIRYKISDYPTMYIINKEGKIAYVDNGFNQEKLSRLKEKIKQLTK</sequence>
<proteinExistence type="predicted"/>
<organism evidence="2">
    <name type="scientific">hydrothermal vent metagenome</name>
    <dbReference type="NCBI Taxonomy" id="652676"/>
    <lineage>
        <taxon>unclassified sequences</taxon>
        <taxon>metagenomes</taxon>
        <taxon>ecological metagenomes</taxon>
    </lineage>
</organism>
<evidence type="ECO:0000313" key="2">
    <source>
        <dbReference type="EMBL" id="VAW28873.1"/>
    </source>
</evidence>
<dbReference type="CDD" id="cd02966">
    <property type="entry name" value="TlpA_like_family"/>
    <property type="match status" value="1"/>
</dbReference>
<dbReference type="InterPro" id="IPR036249">
    <property type="entry name" value="Thioredoxin-like_sf"/>
</dbReference>
<dbReference type="GO" id="GO:0016491">
    <property type="term" value="F:oxidoreductase activity"/>
    <property type="evidence" value="ECO:0007669"/>
    <property type="project" value="InterPro"/>
</dbReference>
<dbReference type="EMBL" id="UOET01000292">
    <property type="protein sequence ID" value="VAW28873.1"/>
    <property type="molecule type" value="Genomic_DNA"/>
</dbReference>
<dbReference type="Gene3D" id="3.40.30.10">
    <property type="entry name" value="Glutaredoxin"/>
    <property type="match status" value="1"/>
</dbReference>
<dbReference type="AlphaFoldDB" id="A0A3B0UKM5"/>
<name>A0A3B0UKM5_9ZZZZ</name>
<dbReference type="InterPro" id="IPR013740">
    <property type="entry name" value="Redoxin"/>
</dbReference>
<accession>A0A3B0UKM5</accession>
<dbReference type="PROSITE" id="PS51257">
    <property type="entry name" value="PROKAR_LIPOPROTEIN"/>
    <property type="match status" value="1"/>
</dbReference>